<feature type="transmembrane region" description="Helical" evidence="1">
    <location>
        <begin position="232"/>
        <end position="253"/>
    </location>
</feature>
<proteinExistence type="predicted"/>
<dbReference type="AlphaFoldDB" id="A0A2S4L5Z6"/>
<dbReference type="PROSITE" id="PS50836">
    <property type="entry name" value="DOMON"/>
    <property type="match status" value="1"/>
</dbReference>
<feature type="transmembrane region" description="Helical" evidence="1">
    <location>
        <begin position="381"/>
        <end position="402"/>
    </location>
</feature>
<reference evidence="4 5" key="1">
    <citation type="submission" date="2018-01" db="EMBL/GenBank/DDBJ databases">
        <title>Harnessing the power of phylogenomics to disentangle the directionality and signatures of interkingdom host jumping in the parasitic fungal genus Tolypocladium.</title>
        <authorList>
            <person name="Quandt C.A."/>
            <person name="Patterson W."/>
            <person name="Spatafora J.W."/>
        </authorList>
    </citation>
    <scope>NUCLEOTIDE SEQUENCE [LARGE SCALE GENOMIC DNA]</scope>
    <source>
        <strain evidence="4 5">NRBC 100945</strain>
    </source>
</reference>
<feature type="chain" id="PRO_5015758954" description="DOMON domain-containing protein" evidence="2">
    <location>
        <begin position="26"/>
        <end position="431"/>
    </location>
</feature>
<keyword evidence="1" id="KW-0812">Transmembrane</keyword>
<keyword evidence="2" id="KW-0732">Signal</keyword>
<dbReference type="SMART" id="SM00664">
    <property type="entry name" value="DoH"/>
    <property type="match status" value="1"/>
</dbReference>
<organism evidence="4 5">
    <name type="scientific">Tolypocladium paradoxum</name>
    <dbReference type="NCBI Taxonomy" id="94208"/>
    <lineage>
        <taxon>Eukaryota</taxon>
        <taxon>Fungi</taxon>
        <taxon>Dikarya</taxon>
        <taxon>Ascomycota</taxon>
        <taxon>Pezizomycotina</taxon>
        <taxon>Sordariomycetes</taxon>
        <taxon>Hypocreomycetidae</taxon>
        <taxon>Hypocreales</taxon>
        <taxon>Ophiocordycipitaceae</taxon>
        <taxon>Tolypocladium</taxon>
    </lineage>
</organism>
<feature type="transmembrane region" description="Helical" evidence="1">
    <location>
        <begin position="316"/>
        <end position="335"/>
    </location>
</feature>
<dbReference type="STRING" id="94208.A0A2S4L5Z6"/>
<feature type="signal peptide" evidence="2">
    <location>
        <begin position="1"/>
        <end position="25"/>
    </location>
</feature>
<dbReference type="Proteomes" id="UP000237481">
    <property type="component" value="Unassembled WGS sequence"/>
</dbReference>
<dbReference type="CDD" id="cd08760">
    <property type="entry name" value="Cyt_b561_FRRS1_like"/>
    <property type="match status" value="1"/>
</dbReference>
<evidence type="ECO:0000259" key="3">
    <source>
        <dbReference type="PROSITE" id="PS50836"/>
    </source>
</evidence>
<dbReference type="Gene3D" id="1.20.120.1770">
    <property type="match status" value="1"/>
</dbReference>
<dbReference type="InterPro" id="IPR005018">
    <property type="entry name" value="DOMON_domain"/>
</dbReference>
<protein>
    <recommendedName>
        <fullName evidence="3">DOMON domain-containing protein</fullName>
    </recommendedName>
</protein>
<name>A0A2S4L5Z6_9HYPO</name>
<feature type="domain" description="DOMON" evidence="3">
    <location>
        <begin position="43"/>
        <end position="161"/>
    </location>
</feature>
<dbReference type="InterPro" id="IPR015920">
    <property type="entry name" value="Cellobiose_DH-like_cyt"/>
</dbReference>
<gene>
    <name evidence="4" type="ORF">TPAR_01969</name>
</gene>
<dbReference type="PANTHER" id="PTHR47797">
    <property type="entry name" value="DEHYDROGENASE, PUTATIVE (AFU_ORTHOLOGUE AFUA_8G05805)-RELATED"/>
    <property type="match status" value="1"/>
</dbReference>
<keyword evidence="1" id="KW-0472">Membrane</keyword>
<feature type="transmembrane region" description="Helical" evidence="1">
    <location>
        <begin position="355"/>
        <end position="375"/>
    </location>
</feature>
<feature type="transmembrane region" description="Helical" evidence="1">
    <location>
        <begin position="291"/>
        <end position="310"/>
    </location>
</feature>
<evidence type="ECO:0000313" key="5">
    <source>
        <dbReference type="Proteomes" id="UP000237481"/>
    </source>
</evidence>
<dbReference type="Pfam" id="PF16010">
    <property type="entry name" value="CDH-cyt"/>
    <property type="match status" value="1"/>
</dbReference>
<evidence type="ECO:0000313" key="4">
    <source>
        <dbReference type="EMBL" id="POR37821.1"/>
    </source>
</evidence>
<dbReference type="CDD" id="cd09630">
    <property type="entry name" value="CDH_like_cytochrome"/>
    <property type="match status" value="1"/>
</dbReference>
<dbReference type="Gene3D" id="2.60.40.1210">
    <property type="entry name" value="Cellobiose dehydrogenase, cytochrome domain"/>
    <property type="match status" value="1"/>
</dbReference>
<keyword evidence="1" id="KW-1133">Transmembrane helix</keyword>
<feature type="transmembrane region" description="Helical" evidence="1">
    <location>
        <begin position="259"/>
        <end position="279"/>
    </location>
</feature>
<dbReference type="PANTHER" id="PTHR47797:SF4">
    <property type="entry name" value="DOMON DOMAIN-CONTAINING PROTEIN"/>
    <property type="match status" value="1"/>
</dbReference>
<dbReference type="SUPFAM" id="SSF49344">
    <property type="entry name" value="CBD9-like"/>
    <property type="match status" value="1"/>
</dbReference>
<dbReference type="EMBL" id="PKSG01000200">
    <property type="protein sequence ID" value="POR37821.1"/>
    <property type="molecule type" value="Genomic_DNA"/>
</dbReference>
<comment type="caution">
    <text evidence="4">The sequence shown here is derived from an EMBL/GenBank/DDBJ whole genome shotgun (WGS) entry which is preliminary data.</text>
</comment>
<accession>A0A2S4L5Z6</accession>
<evidence type="ECO:0000256" key="2">
    <source>
        <dbReference type="SAM" id="SignalP"/>
    </source>
</evidence>
<keyword evidence="5" id="KW-1185">Reference proteome</keyword>
<sequence length="431" mass="46207">MKCFASTAIAAAVALYTCTLGPISSHSGRTSAALASHCDGDSQHICYSWGVPESSSSSGSGNFYFRIEASIKYQWVALGTGSRMDGSDMFVVYQDGSGNVTLSTKKGHGHDMPQYSQVNGVRLLEGSGVSNNTMIANVQCGDLSGMDLTGSNSWISAWKTGSPLDSTDVGVYFNKHDGTDGFSVNFAQATISSDSNPFTNTSGIPVNSGSGSGAVSGGGSGNNDGMVKAHGIIMTIVFLIGYPTGAFLMPVVGKWLIHAGWQVLAFAVMWIGFGIGKIAANRYDQVSARVYILRCILGMLANTYQLPIKWFTEPHVQLGTIVCIMMVLQPVLGWMHHRNYLKYQRRTPVSHFHMWYGRALLIIGIVNGGIGLQLARASTGYIVAYSVIAVIAVSMYVAGAIYGEMKLRGQKKVMSPSITMDDIQAADWVRH</sequence>
<evidence type="ECO:0000256" key="1">
    <source>
        <dbReference type="SAM" id="Phobius"/>
    </source>
</evidence>
<dbReference type="OrthoDB" id="19261at2759"/>